<feature type="domain" description="Glycine transporter" evidence="8">
    <location>
        <begin position="92"/>
        <end position="162"/>
    </location>
</feature>
<name>A0A6I5A4Y4_9BACI</name>
<dbReference type="InterPro" id="IPR005115">
    <property type="entry name" value="Gly_transporter"/>
</dbReference>
<dbReference type="GO" id="GO:0005886">
    <property type="term" value="C:plasma membrane"/>
    <property type="evidence" value="ECO:0007669"/>
    <property type="project" value="UniProtKB-SubCell"/>
</dbReference>
<dbReference type="EMBL" id="WMEQ01000016">
    <property type="protein sequence ID" value="MYL35368.1"/>
    <property type="molecule type" value="Genomic_DNA"/>
</dbReference>
<dbReference type="RefSeq" id="WP_160847173.1">
    <property type="nucleotide sequence ID" value="NZ_WMEQ01000016.1"/>
</dbReference>
<feature type="transmembrane region" description="Helical" evidence="7">
    <location>
        <begin position="116"/>
        <end position="137"/>
    </location>
</feature>
<comment type="similarity">
    <text evidence="2">Belongs to the UPF0126 family.</text>
</comment>
<evidence type="ECO:0000256" key="6">
    <source>
        <dbReference type="ARBA" id="ARBA00023136"/>
    </source>
</evidence>
<dbReference type="Proteomes" id="UP000468638">
    <property type="component" value="Unassembled WGS sequence"/>
</dbReference>
<comment type="subcellular location">
    <subcellularLocation>
        <location evidence="1">Cell membrane</location>
        <topology evidence="1">Multi-pass membrane protein</topology>
    </subcellularLocation>
</comment>
<gene>
    <name evidence="9" type="ORF">GLW05_17455</name>
</gene>
<organism evidence="9 10">
    <name type="scientific">Pontibacillus yanchengensis</name>
    <dbReference type="NCBI Taxonomy" id="462910"/>
    <lineage>
        <taxon>Bacteria</taxon>
        <taxon>Bacillati</taxon>
        <taxon>Bacillota</taxon>
        <taxon>Bacilli</taxon>
        <taxon>Bacillales</taxon>
        <taxon>Bacillaceae</taxon>
        <taxon>Pontibacillus</taxon>
    </lineage>
</organism>
<evidence type="ECO:0000313" key="10">
    <source>
        <dbReference type="Proteomes" id="UP000468638"/>
    </source>
</evidence>
<evidence type="ECO:0000256" key="1">
    <source>
        <dbReference type="ARBA" id="ARBA00004651"/>
    </source>
</evidence>
<feature type="domain" description="Glycine transporter" evidence="8">
    <location>
        <begin position="5"/>
        <end position="78"/>
    </location>
</feature>
<evidence type="ECO:0000256" key="4">
    <source>
        <dbReference type="ARBA" id="ARBA00022692"/>
    </source>
</evidence>
<dbReference type="OrthoDB" id="9791874at2"/>
<feature type="transmembrane region" description="Helical" evidence="7">
    <location>
        <begin position="149"/>
        <end position="166"/>
    </location>
</feature>
<dbReference type="PANTHER" id="PTHR30506">
    <property type="entry name" value="INNER MEMBRANE PROTEIN"/>
    <property type="match status" value="1"/>
</dbReference>
<evidence type="ECO:0000259" key="8">
    <source>
        <dbReference type="Pfam" id="PF03458"/>
    </source>
</evidence>
<accession>A0A6I5A4Y4</accession>
<evidence type="ECO:0000313" key="9">
    <source>
        <dbReference type="EMBL" id="MYL35368.1"/>
    </source>
</evidence>
<reference evidence="9 10" key="1">
    <citation type="submission" date="2019-11" db="EMBL/GenBank/DDBJ databases">
        <title>Genome sequences of 17 halophilic strains isolated from different environments.</title>
        <authorList>
            <person name="Furrow R.E."/>
        </authorList>
    </citation>
    <scope>NUCLEOTIDE SEQUENCE [LARGE SCALE GENOMIC DNA]</scope>
    <source>
        <strain evidence="9 10">22514_16_FS</strain>
    </source>
</reference>
<protein>
    <submittedName>
        <fullName evidence="9">Trimeric intracellular cation channel family protein</fullName>
    </submittedName>
</protein>
<keyword evidence="4 7" id="KW-0812">Transmembrane</keyword>
<evidence type="ECO:0000256" key="3">
    <source>
        <dbReference type="ARBA" id="ARBA00022475"/>
    </source>
</evidence>
<keyword evidence="5 7" id="KW-1133">Transmembrane helix</keyword>
<feature type="transmembrane region" description="Helical" evidence="7">
    <location>
        <begin position="6"/>
        <end position="23"/>
    </location>
</feature>
<comment type="caution">
    <text evidence="9">The sequence shown here is derived from an EMBL/GenBank/DDBJ whole genome shotgun (WGS) entry which is preliminary data.</text>
</comment>
<feature type="transmembrane region" description="Helical" evidence="7">
    <location>
        <begin position="172"/>
        <end position="193"/>
    </location>
</feature>
<evidence type="ECO:0000256" key="5">
    <source>
        <dbReference type="ARBA" id="ARBA00022989"/>
    </source>
</evidence>
<dbReference type="Pfam" id="PF03458">
    <property type="entry name" value="Gly_transporter"/>
    <property type="match status" value="2"/>
</dbReference>
<feature type="transmembrane region" description="Helical" evidence="7">
    <location>
        <begin position="30"/>
        <end position="50"/>
    </location>
</feature>
<keyword evidence="6 7" id="KW-0472">Membrane</keyword>
<evidence type="ECO:0000256" key="2">
    <source>
        <dbReference type="ARBA" id="ARBA00008193"/>
    </source>
</evidence>
<proteinExistence type="inferred from homology"/>
<dbReference type="AlphaFoldDB" id="A0A6I5A4Y4"/>
<dbReference type="PANTHER" id="PTHR30506:SF3">
    <property type="entry name" value="UPF0126 INNER MEMBRANE PROTEIN YADS-RELATED"/>
    <property type="match status" value="1"/>
</dbReference>
<feature type="transmembrane region" description="Helical" evidence="7">
    <location>
        <begin position="91"/>
        <end position="110"/>
    </location>
</feature>
<feature type="transmembrane region" description="Helical" evidence="7">
    <location>
        <begin position="62"/>
        <end position="79"/>
    </location>
</feature>
<keyword evidence="3" id="KW-1003">Cell membrane</keyword>
<evidence type="ECO:0000256" key="7">
    <source>
        <dbReference type="SAM" id="Phobius"/>
    </source>
</evidence>
<sequence length="203" mass="22957">MAWDFLNFVAVAAFAFSGAIVAMSERYDIFGVIILGIATPFAGGIARNLFLQQDVVHIWEQGIFLYVAVGTIMIVYFFPKRWVMFWNRWNVYLDAFGLSAFAIQGALFAMNKDLPFGAVLFSAIITGVGGGVTRDVLAQRRPMVLHTEIYAVWALVAGAIIAYGIIDYSNPIQLYILFVAIITLRLLSFHMNWHLRFRDLYRI</sequence>